<feature type="active site" description="Proton acceptor" evidence="4">
    <location>
        <position position="77"/>
    </location>
</feature>
<evidence type="ECO:0000313" key="6">
    <source>
        <dbReference type="Proteomes" id="UP000031465"/>
    </source>
</evidence>
<dbReference type="GO" id="GO:0036221">
    <property type="term" value="F:UTP diphosphatase activity"/>
    <property type="evidence" value="ECO:0007669"/>
    <property type="project" value="RHEA"/>
</dbReference>
<dbReference type="Pfam" id="PF02545">
    <property type="entry name" value="Maf"/>
    <property type="match status" value="1"/>
</dbReference>
<comment type="cofactor">
    <cofactor evidence="1 4">
        <name>a divalent metal cation</name>
        <dbReference type="ChEBI" id="CHEBI:60240"/>
    </cofactor>
</comment>
<evidence type="ECO:0000256" key="4">
    <source>
        <dbReference type="HAMAP-Rule" id="MF_00528"/>
    </source>
</evidence>
<comment type="caution">
    <text evidence="5">The sequence shown here is derived from an EMBL/GenBank/DDBJ whole genome shotgun (WGS) entry which is preliminary data.</text>
</comment>
<evidence type="ECO:0000256" key="1">
    <source>
        <dbReference type="ARBA" id="ARBA00001968"/>
    </source>
</evidence>
<dbReference type="PATRIC" id="fig|362787.3.peg.684"/>
<keyword evidence="3 4" id="KW-0546">Nucleotide metabolism</keyword>
<comment type="function">
    <text evidence="4">Nucleoside triphosphate pyrophosphatase that hydrolyzes dTTP and UTP. May have a dual role in cell division arrest and in preventing the incorporation of modified nucleotides into cellular nucleic acids.</text>
</comment>
<dbReference type="GO" id="GO:0036218">
    <property type="term" value="F:dTTP diphosphatase activity"/>
    <property type="evidence" value="ECO:0007669"/>
    <property type="project" value="RHEA"/>
</dbReference>
<reference evidence="5 6" key="1">
    <citation type="journal article" date="2014" name="Mol. Biol. Evol.">
        <title>Massive expansion of Ubiquitination-related gene families within the Chlamydiae.</title>
        <authorList>
            <person name="Domman D."/>
            <person name="Collingro A."/>
            <person name="Lagkouvardos I."/>
            <person name="Gehre L."/>
            <person name="Weinmaier T."/>
            <person name="Rattei T."/>
            <person name="Subtil A."/>
            <person name="Horn M."/>
        </authorList>
    </citation>
    <scope>NUCLEOTIDE SEQUENCE [LARGE SCALE GENOMIC DNA]</scope>
    <source>
        <strain evidence="5 6">EI2</strain>
    </source>
</reference>
<dbReference type="GO" id="GO:0009117">
    <property type="term" value="P:nucleotide metabolic process"/>
    <property type="evidence" value="ECO:0007669"/>
    <property type="project" value="UniProtKB-KW"/>
</dbReference>
<dbReference type="InterPro" id="IPR029001">
    <property type="entry name" value="ITPase-like_fam"/>
</dbReference>
<accession>A0A0C1JQT8</accession>
<feature type="site" description="Important for substrate specificity" evidence="4">
    <location>
        <position position="19"/>
    </location>
</feature>
<comment type="catalytic activity">
    <reaction evidence="4">
        <text>UTP + H2O = UMP + diphosphate + H(+)</text>
        <dbReference type="Rhea" id="RHEA:29395"/>
        <dbReference type="ChEBI" id="CHEBI:15377"/>
        <dbReference type="ChEBI" id="CHEBI:15378"/>
        <dbReference type="ChEBI" id="CHEBI:33019"/>
        <dbReference type="ChEBI" id="CHEBI:46398"/>
        <dbReference type="ChEBI" id="CHEBI:57865"/>
        <dbReference type="EC" id="3.6.1.9"/>
    </reaction>
</comment>
<proteinExistence type="inferred from homology"/>
<dbReference type="EC" id="3.6.1.9" evidence="4"/>
<dbReference type="Proteomes" id="UP000031465">
    <property type="component" value="Unassembled WGS sequence"/>
</dbReference>
<keyword evidence="2 4" id="KW-0378">Hydrolase</keyword>
<feature type="site" description="Important for substrate specificity" evidence="4">
    <location>
        <position position="78"/>
    </location>
</feature>
<evidence type="ECO:0000256" key="2">
    <source>
        <dbReference type="ARBA" id="ARBA00022801"/>
    </source>
</evidence>
<keyword evidence="4" id="KW-0963">Cytoplasm</keyword>
<evidence type="ECO:0000313" key="5">
    <source>
        <dbReference type="EMBL" id="KIC72881.1"/>
    </source>
</evidence>
<name>A0A0C1JQT8_9BACT</name>
<dbReference type="GO" id="GO:0005737">
    <property type="term" value="C:cytoplasm"/>
    <property type="evidence" value="ECO:0007669"/>
    <property type="project" value="UniProtKB-SubCell"/>
</dbReference>
<comment type="subcellular location">
    <subcellularLocation>
        <location evidence="4">Cytoplasm</location>
    </subcellularLocation>
</comment>
<dbReference type="CDD" id="cd00555">
    <property type="entry name" value="Maf"/>
    <property type="match status" value="1"/>
</dbReference>
<organism evidence="5 6">
    <name type="scientific">Candidatus Protochlamydia amoebophila</name>
    <dbReference type="NCBI Taxonomy" id="362787"/>
    <lineage>
        <taxon>Bacteria</taxon>
        <taxon>Pseudomonadati</taxon>
        <taxon>Chlamydiota</taxon>
        <taxon>Chlamydiia</taxon>
        <taxon>Parachlamydiales</taxon>
        <taxon>Parachlamydiaceae</taxon>
        <taxon>Candidatus Protochlamydia</taxon>
    </lineage>
</organism>
<dbReference type="InterPro" id="IPR003697">
    <property type="entry name" value="Maf-like"/>
</dbReference>
<dbReference type="PIRSF" id="PIRSF006305">
    <property type="entry name" value="Maf"/>
    <property type="match status" value="1"/>
</dbReference>
<sequence>MSKLGIITMKIILGSQSPRRKEILNFFSLPFEQVSPVFDEETVPFEGNPEHYVLSLSAGKTKSLRYQFPKDILISADTIVYKEGKVFGKPRSKEGAFQNLRELAGHWHSVYTGVNVSNETQEIQQFEETKVLFNSLTDDEIHQYQEKIHCADKAGGYMIQGAGSLIIKKLEGCYYNVMGLPINTLRLCLSEIGIDLWKYLKD</sequence>
<feature type="site" description="Important for substrate specificity" evidence="4">
    <location>
        <position position="160"/>
    </location>
</feature>
<dbReference type="SUPFAM" id="SSF52972">
    <property type="entry name" value="ITPase-like"/>
    <property type="match status" value="1"/>
</dbReference>
<dbReference type="EMBL" id="JSAN01000045">
    <property type="protein sequence ID" value="KIC72881.1"/>
    <property type="molecule type" value="Genomic_DNA"/>
</dbReference>
<gene>
    <name evidence="5" type="ORF">DB44_BY00040</name>
</gene>
<protein>
    <recommendedName>
        <fullName evidence="4">dTTP/UTP pyrophosphatase</fullName>
        <shortName evidence="4">dTTPase/UTPase</shortName>
        <ecNumber evidence="4">3.6.1.9</ecNumber>
    </recommendedName>
    <alternativeName>
        <fullName evidence="4">Nucleoside triphosphate pyrophosphatase</fullName>
    </alternativeName>
    <alternativeName>
        <fullName evidence="4">Nucleotide pyrophosphatase</fullName>
        <shortName evidence="4">Nucleotide PPase</shortName>
    </alternativeName>
</protein>
<dbReference type="PANTHER" id="PTHR43213:SF5">
    <property type="entry name" value="BIFUNCTIONAL DTTP_UTP PYROPHOSPHATASE_METHYLTRANSFERASE PROTEIN-RELATED"/>
    <property type="match status" value="1"/>
</dbReference>
<dbReference type="HAMAP" id="MF_00528">
    <property type="entry name" value="Maf"/>
    <property type="match status" value="1"/>
</dbReference>
<comment type="catalytic activity">
    <reaction evidence="4">
        <text>dTTP + H2O = dTMP + diphosphate + H(+)</text>
        <dbReference type="Rhea" id="RHEA:28534"/>
        <dbReference type="ChEBI" id="CHEBI:15377"/>
        <dbReference type="ChEBI" id="CHEBI:15378"/>
        <dbReference type="ChEBI" id="CHEBI:33019"/>
        <dbReference type="ChEBI" id="CHEBI:37568"/>
        <dbReference type="ChEBI" id="CHEBI:63528"/>
        <dbReference type="EC" id="3.6.1.9"/>
    </reaction>
</comment>
<comment type="similarity">
    <text evidence="4">Belongs to the Maf family. YhdE subfamily.</text>
</comment>
<dbReference type="AlphaFoldDB" id="A0A0C1JQT8"/>
<evidence type="ECO:0000256" key="3">
    <source>
        <dbReference type="ARBA" id="ARBA00023080"/>
    </source>
</evidence>
<dbReference type="PANTHER" id="PTHR43213">
    <property type="entry name" value="BIFUNCTIONAL DTTP/UTP PYROPHOSPHATASE/METHYLTRANSFERASE PROTEIN-RELATED"/>
    <property type="match status" value="1"/>
</dbReference>
<dbReference type="NCBIfam" id="TIGR00172">
    <property type="entry name" value="maf"/>
    <property type="match status" value="1"/>
</dbReference>
<comment type="caution">
    <text evidence="4">Lacks conserved residue(s) required for the propagation of feature annotation.</text>
</comment>
<dbReference type="Gene3D" id="3.90.950.10">
    <property type="match status" value="1"/>
</dbReference>